<dbReference type="OrthoDB" id="1795989at2"/>
<sequence length="244" mass="26474">MTHINTPAIIAKQLKYKIRGFSGMIWTLMIVQILAVAAAFGGTGGGSMTEPGPLNLHYTTYNAAFIIIATFLWIAISAFIITTRAYEADDYTFITTRLTSHAANASFLFLASIAGAVTAMLTTYIIQLSHLIALDIDLAVSHPLSPGEFLIGTAGITLYLFLIASISYLIGWLFQVSKFLRIVIIAFLAAVLFGIPIASGALESVYSFFVNESSLIIFALKVITAAAIMWSAVYSLTRTLEVRR</sequence>
<dbReference type="EMBL" id="FOGV01000007">
    <property type="protein sequence ID" value="SER84344.1"/>
    <property type="molecule type" value="Genomic_DNA"/>
</dbReference>
<accession>A0A1H9SHA4</accession>
<name>A0A1H9SHA4_9BACI</name>
<protein>
    <recommendedName>
        <fullName evidence="4">ABC-2 family transporter protein</fullName>
    </recommendedName>
</protein>
<keyword evidence="1" id="KW-0812">Transmembrane</keyword>
<evidence type="ECO:0000256" key="1">
    <source>
        <dbReference type="SAM" id="Phobius"/>
    </source>
</evidence>
<proteinExistence type="predicted"/>
<feature type="transmembrane region" description="Helical" evidence="1">
    <location>
        <begin position="21"/>
        <end position="41"/>
    </location>
</feature>
<feature type="transmembrane region" description="Helical" evidence="1">
    <location>
        <begin position="61"/>
        <end position="86"/>
    </location>
</feature>
<feature type="transmembrane region" description="Helical" evidence="1">
    <location>
        <begin position="107"/>
        <end position="129"/>
    </location>
</feature>
<dbReference type="RefSeq" id="WP_093072433.1">
    <property type="nucleotide sequence ID" value="NZ_FOGV01000007.1"/>
</dbReference>
<feature type="transmembrane region" description="Helical" evidence="1">
    <location>
        <begin position="182"/>
        <end position="202"/>
    </location>
</feature>
<evidence type="ECO:0000313" key="2">
    <source>
        <dbReference type="EMBL" id="SER84344.1"/>
    </source>
</evidence>
<comment type="caution">
    <text evidence="2">The sequence shown here is derived from an EMBL/GenBank/DDBJ whole genome shotgun (WGS) entry which is preliminary data.</text>
</comment>
<reference evidence="3" key="1">
    <citation type="submission" date="2016-10" db="EMBL/GenBank/DDBJ databases">
        <authorList>
            <person name="de Groot N.N."/>
        </authorList>
    </citation>
    <scope>NUCLEOTIDE SEQUENCE [LARGE SCALE GENOMIC DNA]</scope>
    <source>
        <strain evidence="3">10nlg</strain>
    </source>
</reference>
<feature type="transmembrane region" description="Helical" evidence="1">
    <location>
        <begin position="149"/>
        <end position="170"/>
    </location>
</feature>
<evidence type="ECO:0008006" key="4">
    <source>
        <dbReference type="Google" id="ProtNLM"/>
    </source>
</evidence>
<keyword evidence="1" id="KW-0472">Membrane</keyword>
<dbReference type="STRING" id="1464123.SAMN05444126_1072"/>
<organism evidence="2 3">
    <name type="scientific">Salisediminibacterium halotolerans</name>
    <dbReference type="NCBI Taxonomy" id="517425"/>
    <lineage>
        <taxon>Bacteria</taxon>
        <taxon>Bacillati</taxon>
        <taxon>Bacillota</taxon>
        <taxon>Bacilli</taxon>
        <taxon>Bacillales</taxon>
        <taxon>Bacillaceae</taxon>
        <taxon>Salisediminibacterium</taxon>
    </lineage>
</organism>
<gene>
    <name evidence="2" type="ORF">SAMN05444126_1072</name>
</gene>
<keyword evidence="3" id="KW-1185">Reference proteome</keyword>
<keyword evidence="1" id="KW-1133">Transmembrane helix</keyword>
<dbReference type="Proteomes" id="UP000199318">
    <property type="component" value="Unassembled WGS sequence"/>
</dbReference>
<dbReference type="AlphaFoldDB" id="A0A1H9SHA4"/>
<evidence type="ECO:0000313" key="3">
    <source>
        <dbReference type="Proteomes" id="UP000199318"/>
    </source>
</evidence>
<feature type="transmembrane region" description="Helical" evidence="1">
    <location>
        <begin position="214"/>
        <end position="236"/>
    </location>
</feature>